<evidence type="ECO:0000313" key="1">
    <source>
        <dbReference type="EnsemblPlants" id="LPERR08G06280.2"/>
    </source>
</evidence>
<dbReference type="GO" id="GO:0022625">
    <property type="term" value="C:cytosolic large ribosomal subunit"/>
    <property type="evidence" value="ECO:0007669"/>
    <property type="project" value="TreeGrafter"/>
</dbReference>
<dbReference type="GO" id="GO:0000463">
    <property type="term" value="P:maturation of LSU-rRNA from tricistronic rRNA transcript (SSU-rRNA, 5.8S rRNA, LSU-rRNA)"/>
    <property type="evidence" value="ECO:0007669"/>
    <property type="project" value="TreeGrafter"/>
</dbReference>
<reference evidence="1" key="3">
    <citation type="submission" date="2015-04" db="UniProtKB">
        <authorList>
            <consortium name="EnsemblPlants"/>
        </authorList>
    </citation>
    <scope>IDENTIFICATION</scope>
</reference>
<keyword evidence="2" id="KW-1185">Reference proteome</keyword>
<dbReference type="GO" id="GO:0003735">
    <property type="term" value="F:structural constituent of ribosome"/>
    <property type="evidence" value="ECO:0007669"/>
    <property type="project" value="TreeGrafter"/>
</dbReference>
<accession>A0A0D9X5M8</accession>
<dbReference type="EnsemblPlants" id="LPERR08G06280.2">
    <property type="protein sequence ID" value="LPERR08G06280.2"/>
    <property type="gene ID" value="LPERR08G06280"/>
</dbReference>
<dbReference type="AlphaFoldDB" id="A0A0D9X5M8"/>
<dbReference type="GO" id="GO:0003723">
    <property type="term" value="F:RNA binding"/>
    <property type="evidence" value="ECO:0007669"/>
    <property type="project" value="TreeGrafter"/>
</dbReference>
<organism evidence="1 2">
    <name type="scientific">Leersia perrieri</name>
    <dbReference type="NCBI Taxonomy" id="77586"/>
    <lineage>
        <taxon>Eukaryota</taxon>
        <taxon>Viridiplantae</taxon>
        <taxon>Streptophyta</taxon>
        <taxon>Embryophyta</taxon>
        <taxon>Tracheophyta</taxon>
        <taxon>Spermatophyta</taxon>
        <taxon>Magnoliopsida</taxon>
        <taxon>Liliopsida</taxon>
        <taxon>Poales</taxon>
        <taxon>Poaceae</taxon>
        <taxon>BOP clade</taxon>
        <taxon>Oryzoideae</taxon>
        <taxon>Oryzeae</taxon>
        <taxon>Oryzinae</taxon>
        <taxon>Leersia</taxon>
    </lineage>
</organism>
<dbReference type="InterPro" id="IPR036919">
    <property type="entry name" value="Ribo_uL30_ferredoxin-like_sf"/>
</dbReference>
<name>A0A0D9X5M8_9ORYZ</name>
<reference evidence="2" key="2">
    <citation type="submission" date="2013-12" db="EMBL/GenBank/DDBJ databases">
        <authorList>
            <person name="Yu Y."/>
            <person name="Lee S."/>
            <person name="de Baynast K."/>
            <person name="Wissotski M."/>
            <person name="Liu L."/>
            <person name="Talag J."/>
            <person name="Goicoechea J."/>
            <person name="Angelova A."/>
            <person name="Jetty R."/>
            <person name="Kudrna D."/>
            <person name="Golser W."/>
            <person name="Rivera L."/>
            <person name="Zhang J."/>
            <person name="Wing R."/>
        </authorList>
    </citation>
    <scope>NUCLEOTIDE SEQUENCE</scope>
</reference>
<dbReference type="SUPFAM" id="SSF55129">
    <property type="entry name" value="Ribosomal protein L30p/L7e"/>
    <property type="match status" value="1"/>
</dbReference>
<sequence length="80" mass="8971">MESSTSKGFLSRTKKSLWRAWGSTASSVLRIMTVGPHFKVANNFLWPFTVASTRRGTHNVEGGNAGKREDYINELIRITN</sequence>
<dbReference type="Gramene" id="LPERR08G06280.2">
    <property type="protein sequence ID" value="LPERR08G06280.2"/>
    <property type="gene ID" value="LPERR08G06280"/>
</dbReference>
<evidence type="ECO:0000313" key="2">
    <source>
        <dbReference type="Proteomes" id="UP000032180"/>
    </source>
</evidence>
<dbReference type="Proteomes" id="UP000032180">
    <property type="component" value="Chromosome 8"/>
</dbReference>
<dbReference type="PANTHER" id="PTHR11524:SF16">
    <property type="entry name" value="LARGE RIBOSOMAL SUBUNIT PROTEIN UL30"/>
    <property type="match status" value="1"/>
</dbReference>
<reference evidence="1 2" key="1">
    <citation type="submission" date="2012-08" db="EMBL/GenBank/DDBJ databases">
        <title>Oryza genome evolution.</title>
        <authorList>
            <person name="Wing R.A."/>
        </authorList>
    </citation>
    <scope>NUCLEOTIDE SEQUENCE</scope>
</reference>
<dbReference type="PANTHER" id="PTHR11524">
    <property type="entry name" value="60S RIBOSOMAL PROTEIN L7"/>
    <property type="match status" value="1"/>
</dbReference>
<dbReference type="InterPro" id="IPR039699">
    <property type="entry name" value="Ribosomal_uL30"/>
</dbReference>
<dbReference type="HOGENOM" id="CLU_196279_0_0_1"/>
<protein>
    <submittedName>
        <fullName evidence="1">Uncharacterized protein</fullName>
    </submittedName>
</protein>
<proteinExistence type="predicted"/>